<gene>
    <name evidence="2" type="ORF">BCV69DRAFT_45452</name>
</gene>
<accession>A0A316U1H2</accession>
<organism evidence="2 3">
    <name type="scientific">Pseudomicrostroma glucosiphilum</name>
    <dbReference type="NCBI Taxonomy" id="1684307"/>
    <lineage>
        <taxon>Eukaryota</taxon>
        <taxon>Fungi</taxon>
        <taxon>Dikarya</taxon>
        <taxon>Basidiomycota</taxon>
        <taxon>Ustilaginomycotina</taxon>
        <taxon>Exobasidiomycetes</taxon>
        <taxon>Microstromatales</taxon>
        <taxon>Microstromatales incertae sedis</taxon>
        <taxon>Pseudomicrostroma</taxon>
    </lineage>
</organism>
<name>A0A316U1H2_9BASI</name>
<dbReference type="AlphaFoldDB" id="A0A316U1H2"/>
<proteinExistence type="predicted"/>
<dbReference type="RefSeq" id="XP_025346297.1">
    <property type="nucleotide sequence ID" value="XM_025495295.1"/>
</dbReference>
<dbReference type="EMBL" id="KZ819332">
    <property type="protein sequence ID" value="PWN19137.1"/>
    <property type="molecule type" value="Genomic_DNA"/>
</dbReference>
<feature type="compositionally biased region" description="Basic residues" evidence="1">
    <location>
        <begin position="1"/>
        <end position="10"/>
    </location>
</feature>
<keyword evidence="3" id="KW-1185">Reference proteome</keyword>
<protein>
    <submittedName>
        <fullName evidence="2">Uncharacterized protein</fullName>
    </submittedName>
</protein>
<feature type="region of interest" description="Disordered" evidence="1">
    <location>
        <begin position="1"/>
        <end position="46"/>
    </location>
</feature>
<evidence type="ECO:0000256" key="1">
    <source>
        <dbReference type="SAM" id="MobiDB-lite"/>
    </source>
</evidence>
<dbReference type="Proteomes" id="UP000245942">
    <property type="component" value="Unassembled WGS sequence"/>
</dbReference>
<sequence>MRLRPRKREKRFGWHSGICPRRRNKNTDSHPRKARPPVSCAQNGPKPILSNLRQGYASWVKTASPPISLFISSLHPRRPVCLVLVYIYLISILPEHFQTSTHPQSGSDLLLLLRVETHAFNHLLIHDAVSCEF</sequence>
<reference evidence="2 3" key="1">
    <citation type="journal article" date="2018" name="Mol. Biol. Evol.">
        <title>Broad Genomic Sampling Reveals a Smut Pathogenic Ancestry of the Fungal Clade Ustilaginomycotina.</title>
        <authorList>
            <person name="Kijpornyongpan T."/>
            <person name="Mondo S.J."/>
            <person name="Barry K."/>
            <person name="Sandor L."/>
            <person name="Lee J."/>
            <person name="Lipzen A."/>
            <person name="Pangilinan J."/>
            <person name="LaButti K."/>
            <person name="Hainaut M."/>
            <person name="Henrissat B."/>
            <person name="Grigoriev I.V."/>
            <person name="Spatafora J.W."/>
            <person name="Aime M.C."/>
        </authorList>
    </citation>
    <scope>NUCLEOTIDE SEQUENCE [LARGE SCALE GENOMIC DNA]</scope>
    <source>
        <strain evidence="2 3">MCA 4718</strain>
    </source>
</reference>
<evidence type="ECO:0000313" key="3">
    <source>
        <dbReference type="Proteomes" id="UP000245942"/>
    </source>
</evidence>
<evidence type="ECO:0000313" key="2">
    <source>
        <dbReference type="EMBL" id="PWN19137.1"/>
    </source>
</evidence>
<dbReference type="GeneID" id="37017029"/>